<evidence type="ECO:0000256" key="10">
    <source>
        <dbReference type="ARBA" id="ARBA00023170"/>
    </source>
</evidence>
<dbReference type="PRINTS" id="PR01609">
    <property type="entry name" value="CD36FAMILY"/>
</dbReference>
<evidence type="ECO:0000256" key="2">
    <source>
        <dbReference type="ARBA" id="ARBA00010532"/>
    </source>
</evidence>
<dbReference type="AlphaFoldDB" id="A0A1B3P5M0"/>
<feature type="transmembrane region" description="Helical" evidence="12">
    <location>
        <begin position="31"/>
        <end position="54"/>
    </location>
</feature>
<dbReference type="Pfam" id="PF01130">
    <property type="entry name" value="CD36"/>
    <property type="match status" value="1"/>
</dbReference>
<evidence type="ECO:0000256" key="8">
    <source>
        <dbReference type="ARBA" id="ARBA00023136"/>
    </source>
</evidence>
<sequence length="512" mass="57845">MDKYSNSCLLIRTAAVRYYSLKMKLPKHMKIAMGAGGAAVFGVLFGWVIFPVVLKSQLKKEMALSQKTDVRQMWQKIPFALDFKIYLFNYTNPEEVQKGGIPIVKEVGPYHFDEWKEKVEVEDHEEDDTITYKKLDVFYFRPDLSGPGLTGEEIIVMPHAFLLSVVTVVSRDKPSMLNMIGKAINGIFDNPQDVFMRVKAMDILFRGVIINCARTEFAPKALCTALKKEAVSGLVIEPDNMYKFSIFGTRNGTVDPHVVTVKRGVKNVMEVGQVVAIDGKTQQDKWKGSCNEYEGTDGTIFPPFLTESDRLQSFSSDLCRSFKPWYQKKTSYRGIKTNRYVANIGDFANDPELQCYCESPSQCPKKGLMDLTKCISAPMYVSMPHYLESDPELLQNVKGLTPDINAHGIQIDFEPITGTPLVAKQRIQFNLQLLKNDKLDLFKDLPDTIAPLFWIEEGLALNKTFVNMMKHQLFIPKRVVGVVRWLLLSFGILGVLGSVVFHFKGRGVQTTA</sequence>
<dbReference type="GO" id="GO:0005737">
    <property type="term" value="C:cytoplasm"/>
    <property type="evidence" value="ECO:0007669"/>
    <property type="project" value="TreeGrafter"/>
</dbReference>
<feature type="transmembrane region" description="Helical" evidence="12">
    <location>
        <begin position="479"/>
        <end position="503"/>
    </location>
</feature>
<keyword evidence="9" id="KW-1015">Disulfide bond</keyword>
<keyword evidence="3" id="KW-1003">Cell membrane</keyword>
<accession>A0A1B3P5M0</accession>
<keyword evidence="4" id="KW-0716">Sensory transduction</keyword>
<dbReference type="GO" id="GO:0005044">
    <property type="term" value="F:scavenger receptor activity"/>
    <property type="evidence" value="ECO:0007669"/>
    <property type="project" value="TreeGrafter"/>
</dbReference>
<evidence type="ECO:0000256" key="6">
    <source>
        <dbReference type="ARBA" id="ARBA00022725"/>
    </source>
</evidence>
<dbReference type="PANTHER" id="PTHR11923:SF69">
    <property type="entry name" value="SENSORY NEURON MEMBRANE PROTEIN 1"/>
    <property type="match status" value="1"/>
</dbReference>
<dbReference type="GO" id="GO:0005886">
    <property type="term" value="C:plasma membrane"/>
    <property type="evidence" value="ECO:0007669"/>
    <property type="project" value="UniProtKB-SubCell"/>
</dbReference>
<evidence type="ECO:0000256" key="7">
    <source>
        <dbReference type="ARBA" id="ARBA00022989"/>
    </source>
</evidence>
<dbReference type="GO" id="GO:0007608">
    <property type="term" value="P:sensory perception of smell"/>
    <property type="evidence" value="ECO:0007669"/>
    <property type="project" value="UniProtKB-KW"/>
</dbReference>
<evidence type="ECO:0000256" key="12">
    <source>
        <dbReference type="SAM" id="Phobius"/>
    </source>
</evidence>
<protein>
    <submittedName>
        <fullName evidence="13">Sensory neuron membrane protein</fullName>
    </submittedName>
</protein>
<evidence type="ECO:0000256" key="11">
    <source>
        <dbReference type="ARBA" id="ARBA00023180"/>
    </source>
</evidence>
<organism evidence="13">
    <name type="scientific">Eogystia hippophaecolus</name>
    <name type="common">Moth</name>
    <name type="synonym">Holcocerus hippophaecolus</name>
    <dbReference type="NCBI Taxonomy" id="1206364"/>
    <lineage>
        <taxon>Eukaryota</taxon>
        <taxon>Metazoa</taxon>
        <taxon>Ecdysozoa</taxon>
        <taxon>Arthropoda</taxon>
        <taxon>Hexapoda</taxon>
        <taxon>Insecta</taxon>
        <taxon>Pterygota</taxon>
        <taxon>Neoptera</taxon>
        <taxon>Endopterygota</taxon>
        <taxon>Lepidoptera</taxon>
        <taxon>Glossata</taxon>
        <taxon>Ditrysia</taxon>
        <taxon>Cossoidea</taxon>
        <taxon>Cossidae</taxon>
        <taxon>Cossinae</taxon>
        <taxon>Eogystia</taxon>
    </lineage>
</organism>
<comment type="similarity">
    <text evidence="2">Belongs to the CD36 family.</text>
</comment>
<keyword evidence="8 12" id="KW-0472">Membrane</keyword>
<dbReference type="PANTHER" id="PTHR11923">
    <property type="entry name" value="SCAVENGER RECEPTOR CLASS B TYPE-1 SR-B1"/>
    <property type="match status" value="1"/>
</dbReference>
<comment type="subcellular location">
    <subcellularLocation>
        <location evidence="1">Cell membrane</location>
        <topology evidence="1">Multi-pass membrane protein</topology>
    </subcellularLocation>
</comment>
<keyword evidence="7 12" id="KW-1133">Transmembrane helix</keyword>
<dbReference type="EMBL" id="KX655935">
    <property type="protein sequence ID" value="AOG12884.1"/>
    <property type="molecule type" value="mRNA"/>
</dbReference>
<evidence type="ECO:0000256" key="9">
    <source>
        <dbReference type="ARBA" id="ARBA00023157"/>
    </source>
</evidence>
<dbReference type="InterPro" id="IPR002159">
    <property type="entry name" value="CD36_fam"/>
</dbReference>
<evidence type="ECO:0000313" key="13">
    <source>
        <dbReference type="EMBL" id="AOG12884.1"/>
    </source>
</evidence>
<proteinExistence type="evidence at transcript level"/>
<evidence type="ECO:0000256" key="4">
    <source>
        <dbReference type="ARBA" id="ARBA00022606"/>
    </source>
</evidence>
<reference evidence="13" key="1">
    <citation type="journal article" date="2016" name="BMC Genomics">
        <title>Antennal transcriptome analysis and expression profiles of odorant binding proteins in Eogystia hippophaecolus (Lepidoptera: Cossidae).</title>
        <authorList>
            <person name="Hu P."/>
            <person name="Tao J."/>
            <person name="Cui M."/>
            <person name="Gao C."/>
            <person name="Lu P."/>
            <person name="Luo Y."/>
        </authorList>
    </citation>
    <scope>NUCLEOTIDE SEQUENCE</scope>
</reference>
<keyword evidence="11" id="KW-0325">Glycoprotein</keyword>
<keyword evidence="5 12" id="KW-0812">Transmembrane</keyword>
<keyword evidence="6" id="KW-0552">Olfaction</keyword>
<evidence type="ECO:0000256" key="5">
    <source>
        <dbReference type="ARBA" id="ARBA00022692"/>
    </source>
</evidence>
<name>A0A1B3P5M0_EOGHI</name>
<evidence type="ECO:0000256" key="3">
    <source>
        <dbReference type="ARBA" id="ARBA00022475"/>
    </source>
</evidence>
<evidence type="ECO:0000256" key="1">
    <source>
        <dbReference type="ARBA" id="ARBA00004651"/>
    </source>
</evidence>
<keyword evidence="10" id="KW-0675">Receptor</keyword>